<dbReference type="EMBL" id="BMQL01000001">
    <property type="protein sequence ID" value="GGQ95418.1"/>
    <property type="molecule type" value="Genomic_DNA"/>
</dbReference>
<comment type="caution">
    <text evidence="2">The sequence shown here is derived from an EMBL/GenBank/DDBJ whole genome shotgun (WGS) entry which is preliminary data.</text>
</comment>
<name>A0A918BXR6_9DEIO</name>
<dbReference type="Proteomes" id="UP000603865">
    <property type="component" value="Unassembled WGS sequence"/>
</dbReference>
<keyword evidence="1" id="KW-0732">Signal</keyword>
<evidence type="ECO:0000313" key="2">
    <source>
        <dbReference type="EMBL" id="GGQ95418.1"/>
    </source>
</evidence>
<proteinExistence type="predicted"/>
<feature type="signal peptide" evidence="1">
    <location>
        <begin position="1"/>
        <end position="16"/>
    </location>
</feature>
<evidence type="ECO:0000256" key="1">
    <source>
        <dbReference type="SAM" id="SignalP"/>
    </source>
</evidence>
<protein>
    <recommendedName>
        <fullName evidence="4">Thiol:disulfide interchange protein DsbD N-terminal domain-containing protein</fullName>
    </recommendedName>
</protein>
<gene>
    <name evidence="2" type="ORF">GCM10008957_04770</name>
</gene>
<keyword evidence="3" id="KW-1185">Reference proteome</keyword>
<dbReference type="RefSeq" id="WP_189087865.1">
    <property type="nucleotide sequence ID" value="NZ_BMQL01000001.1"/>
</dbReference>
<evidence type="ECO:0008006" key="4">
    <source>
        <dbReference type="Google" id="ProtNLM"/>
    </source>
</evidence>
<reference evidence="2" key="2">
    <citation type="submission" date="2020-09" db="EMBL/GenBank/DDBJ databases">
        <authorList>
            <person name="Sun Q."/>
            <person name="Ohkuma M."/>
        </authorList>
    </citation>
    <scope>NUCLEOTIDE SEQUENCE</scope>
    <source>
        <strain evidence="2">JCM 31311</strain>
    </source>
</reference>
<evidence type="ECO:0000313" key="3">
    <source>
        <dbReference type="Proteomes" id="UP000603865"/>
    </source>
</evidence>
<reference evidence="2" key="1">
    <citation type="journal article" date="2014" name="Int. J. Syst. Evol. Microbiol.">
        <title>Complete genome sequence of Corynebacterium casei LMG S-19264T (=DSM 44701T), isolated from a smear-ripened cheese.</title>
        <authorList>
            <consortium name="US DOE Joint Genome Institute (JGI-PGF)"/>
            <person name="Walter F."/>
            <person name="Albersmeier A."/>
            <person name="Kalinowski J."/>
            <person name="Ruckert C."/>
        </authorList>
    </citation>
    <scope>NUCLEOTIDE SEQUENCE</scope>
    <source>
        <strain evidence="2">JCM 31311</strain>
    </source>
</reference>
<feature type="chain" id="PRO_5036790064" description="Thiol:disulfide interchange protein DsbD N-terminal domain-containing protein" evidence="1">
    <location>
        <begin position="17"/>
        <end position="141"/>
    </location>
</feature>
<organism evidence="2 3">
    <name type="scientific">Deinococcus ruber</name>
    <dbReference type="NCBI Taxonomy" id="1848197"/>
    <lineage>
        <taxon>Bacteria</taxon>
        <taxon>Thermotogati</taxon>
        <taxon>Deinococcota</taxon>
        <taxon>Deinococci</taxon>
        <taxon>Deinococcales</taxon>
        <taxon>Deinococcaceae</taxon>
        <taxon>Deinococcus</taxon>
    </lineage>
</organism>
<accession>A0A918BXR6</accession>
<sequence length="141" mass="15031">MKRFLVLALLASQAGAASPLASVRVQVEGSAALTFNHRAQNTLTLRTPWGTQQAVFSGTPYAPDPGNYWGHLSPLTLKIKLPEGVAAGRYPVSVSANLYLCDQRAHLCTVRTAQASGEMTVGQASARLDLLLTLPTFTLLP</sequence>
<dbReference type="AlphaFoldDB" id="A0A918BXR6"/>